<gene>
    <name evidence="1" type="ORF">ENU66_05590</name>
</gene>
<sequence>MYKNTLKRALIVAVFMLTIFLPFSTITHSGCTIKHDIDTVYTSAVFRCFVYEYVQMASLMSDPVADLEASNVTIKWGNNNHNFSKKSVRLGPSIYFEDSLSLTCGDTCTIILSSNLGECRGMCVIPDTLRIIRPSDEDTLESAGDIIAVWNKPRNATFYLIQYGFYAYDSTGRWIRNVYADTIGVDTTFTIPESFYNVPGAAFYRSYLYVWPYNGPYISSGAFSNMEGSIRGFLFGGGWLGNVIFHVGKPTKNAEYMTLPLPSDFEPEKAVLKRLRILVK</sequence>
<reference evidence="1" key="1">
    <citation type="journal article" date="2020" name="mSystems">
        <title>Genome- and Community-Level Interaction Insights into Carbon Utilization and Element Cycling Functions of Hydrothermarchaeota in Hydrothermal Sediment.</title>
        <authorList>
            <person name="Zhou Z."/>
            <person name="Liu Y."/>
            <person name="Xu W."/>
            <person name="Pan J."/>
            <person name="Luo Z.H."/>
            <person name="Li M."/>
        </authorList>
    </citation>
    <scope>NUCLEOTIDE SEQUENCE [LARGE SCALE GENOMIC DNA]</scope>
    <source>
        <strain evidence="1">SpSt-69</strain>
    </source>
</reference>
<protein>
    <submittedName>
        <fullName evidence="1">Uncharacterized protein</fullName>
    </submittedName>
</protein>
<organism evidence="1">
    <name type="scientific">candidate division WOR-3 bacterium</name>
    <dbReference type="NCBI Taxonomy" id="2052148"/>
    <lineage>
        <taxon>Bacteria</taxon>
        <taxon>Bacteria division WOR-3</taxon>
    </lineage>
</organism>
<evidence type="ECO:0000313" key="1">
    <source>
        <dbReference type="EMBL" id="HGL17777.1"/>
    </source>
</evidence>
<name>A0A7V3ZY66_UNCW3</name>
<accession>A0A7V3ZY66</accession>
<proteinExistence type="predicted"/>
<comment type="caution">
    <text evidence="1">The sequence shown here is derived from an EMBL/GenBank/DDBJ whole genome shotgun (WGS) entry which is preliminary data.</text>
</comment>
<dbReference type="AlphaFoldDB" id="A0A7V3ZY66"/>
<dbReference type="EMBL" id="DTDJ01000036">
    <property type="protein sequence ID" value="HGL17777.1"/>
    <property type="molecule type" value="Genomic_DNA"/>
</dbReference>